<keyword evidence="3" id="KW-0496">Mitochondrion</keyword>
<evidence type="ECO:0000313" key="6">
    <source>
        <dbReference type="EMBL" id="KAK4307568.1"/>
    </source>
</evidence>
<feature type="domain" description="Misato Segment II tubulin-like" evidence="4">
    <location>
        <begin position="8"/>
        <end position="121"/>
    </location>
</feature>
<keyword evidence="7" id="KW-1185">Reference proteome</keyword>
<dbReference type="InterPro" id="IPR036525">
    <property type="entry name" value="Tubulin/FtsZ_GTPase_sf"/>
</dbReference>
<comment type="similarity">
    <text evidence="2">Belongs to the misato family.</text>
</comment>
<evidence type="ECO:0000259" key="5">
    <source>
        <dbReference type="Pfam" id="PF14881"/>
    </source>
</evidence>
<evidence type="ECO:0000313" key="7">
    <source>
        <dbReference type="Proteomes" id="UP001292094"/>
    </source>
</evidence>
<dbReference type="Proteomes" id="UP001292094">
    <property type="component" value="Unassembled WGS sequence"/>
</dbReference>
<proteinExistence type="inferred from homology"/>
<sequence length="582" mass="64364">MSTSNMTRELVTIQVGHFANFVGTHWWNLQESSFVYDSTTPTDINHDFLFRDGRTSLRQETYTPRVLCIDVQGSLHTLPALGTLYSPLHSQPSTSEASWEGPIQIIHQLTQEKNQYLMDLEEEEKRYNSQPTDEDKDICVDDLNISTKGEDNTTSSTEKIYDLSKSVRVWSDFLRPHLHPNSIYLLNSLHVYGGRGLAGEGEGDLWGFPSGTKIFQREDVEEEITDRIRLLAESCNSLQGFQLLSDVHNGMGGVSSGILQHFADDYGSKDTITFAITPPHLSPATTQTRLLTQAAILQSYAELSQLSSVLVPLCLRKSICDLTAPVVSFPNLLYQEDNAYLSSSILGAFLETASTVYRTRTDPLPLAALTHLLTPTGRKVAGAGIVLPYKGLNEDSESERVECGDRKGMCGGGEREMWRGLVPLSAGACLTHNPISEVQVVRGNSSTKSSWEENKSPLERCSVRAVDPLKTTPPFPAIFTKLIPTTFNLDPSRRKTKPVRVVDERVRSVSSVGVIQQCPSLCQMLQPALTVAQGLDVTKVTLLQEEGLDKDAWCGVVEGLQKLLLAYDTTSNQEMECSDDDD</sequence>
<dbReference type="InterPro" id="IPR019605">
    <property type="entry name" value="Misato_II_tubulin-like"/>
</dbReference>
<dbReference type="Pfam" id="PF10644">
    <property type="entry name" value="Misat_Tub_SegII"/>
    <property type="match status" value="1"/>
</dbReference>
<organism evidence="6 7">
    <name type="scientific">Petrolisthes manimaculis</name>
    <dbReference type="NCBI Taxonomy" id="1843537"/>
    <lineage>
        <taxon>Eukaryota</taxon>
        <taxon>Metazoa</taxon>
        <taxon>Ecdysozoa</taxon>
        <taxon>Arthropoda</taxon>
        <taxon>Crustacea</taxon>
        <taxon>Multicrustacea</taxon>
        <taxon>Malacostraca</taxon>
        <taxon>Eumalacostraca</taxon>
        <taxon>Eucarida</taxon>
        <taxon>Decapoda</taxon>
        <taxon>Pleocyemata</taxon>
        <taxon>Anomura</taxon>
        <taxon>Galatheoidea</taxon>
        <taxon>Porcellanidae</taxon>
        <taxon>Petrolisthes</taxon>
    </lineage>
</organism>
<evidence type="ECO:0000259" key="4">
    <source>
        <dbReference type="Pfam" id="PF10644"/>
    </source>
</evidence>
<dbReference type="SUPFAM" id="SSF52490">
    <property type="entry name" value="Tubulin nucleotide-binding domain-like"/>
    <property type="match status" value="1"/>
</dbReference>
<dbReference type="InterPro" id="IPR029209">
    <property type="entry name" value="DML1/Misato_tubulin"/>
</dbReference>
<reference evidence="6" key="1">
    <citation type="submission" date="2023-11" db="EMBL/GenBank/DDBJ databases">
        <title>Genome assemblies of two species of porcelain crab, Petrolisthes cinctipes and Petrolisthes manimaculis (Anomura: Porcellanidae).</title>
        <authorList>
            <person name="Angst P."/>
        </authorList>
    </citation>
    <scope>NUCLEOTIDE SEQUENCE</scope>
    <source>
        <strain evidence="6">PB745_02</strain>
        <tissue evidence="6">Gill</tissue>
    </source>
</reference>
<evidence type="ECO:0000256" key="2">
    <source>
        <dbReference type="ARBA" id="ARBA00008507"/>
    </source>
</evidence>
<comment type="subcellular location">
    <subcellularLocation>
        <location evidence="1">Mitochondrion</location>
    </subcellularLocation>
</comment>
<dbReference type="GO" id="GO:0005739">
    <property type="term" value="C:mitochondrion"/>
    <property type="evidence" value="ECO:0007669"/>
    <property type="project" value="UniProtKB-SubCell"/>
</dbReference>
<dbReference type="PANTHER" id="PTHR13391:SF0">
    <property type="entry name" value="PROTEIN MISATO HOMOLOG 1"/>
    <property type="match status" value="1"/>
</dbReference>
<dbReference type="Pfam" id="PF14881">
    <property type="entry name" value="Tubulin_3"/>
    <property type="match status" value="1"/>
</dbReference>
<accession>A0AAE1PGA3</accession>
<dbReference type="AlphaFoldDB" id="A0AAE1PGA3"/>
<dbReference type="Gene3D" id="3.40.50.1440">
    <property type="entry name" value="Tubulin/FtsZ, GTPase domain"/>
    <property type="match status" value="1"/>
</dbReference>
<dbReference type="GO" id="GO:0007005">
    <property type="term" value="P:mitochondrion organization"/>
    <property type="evidence" value="ECO:0007669"/>
    <property type="project" value="InterPro"/>
</dbReference>
<evidence type="ECO:0000256" key="1">
    <source>
        <dbReference type="ARBA" id="ARBA00004173"/>
    </source>
</evidence>
<dbReference type="InterPro" id="IPR049942">
    <property type="entry name" value="DML1/Misato"/>
</dbReference>
<evidence type="ECO:0000256" key="3">
    <source>
        <dbReference type="ARBA" id="ARBA00023128"/>
    </source>
</evidence>
<evidence type="ECO:0008006" key="8">
    <source>
        <dbReference type="Google" id="ProtNLM"/>
    </source>
</evidence>
<name>A0AAE1PGA3_9EUCA</name>
<feature type="domain" description="DML1/Misato tubulin" evidence="5">
    <location>
        <begin position="164"/>
        <end position="318"/>
    </location>
</feature>
<comment type="caution">
    <text evidence="6">The sequence shown here is derived from an EMBL/GenBank/DDBJ whole genome shotgun (WGS) entry which is preliminary data.</text>
</comment>
<protein>
    <recommendedName>
        <fullName evidence="8">Protein misato homolog 1</fullName>
    </recommendedName>
</protein>
<gene>
    <name evidence="6" type="ORF">Pmani_020712</name>
</gene>
<dbReference type="PANTHER" id="PTHR13391">
    <property type="entry name" value="MITOCHONDRIAL DISTRIBUTION REGULATOR MISATO"/>
    <property type="match status" value="1"/>
</dbReference>
<dbReference type="EMBL" id="JAWZYT010001992">
    <property type="protein sequence ID" value="KAK4307568.1"/>
    <property type="molecule type" value="Genomic_DNA"/>
</dbReference>